<gene>
    <name evidence="1" type="ORF">DES53_102233</name>
</gene>
<keyword evidence="2" id="KW-1185">Reference proteome</keyword>
<evidence type="ECO:0000313" key="2">
    <source>
        <dbReference type="Proteomes" id="UP000253426"/>
    </source>
</evidence>
<evidence type="ECO:0000313" key="1">
    <source>
        <dbReference type="EMBL" id="RBP45850.1"/>
    </source>
</evidence>
<accession>A0A366HQC6</accession>
<protein>
    <submittedName>
        <fullName evidence="1">Uncharacterized protein</fullName>
    </submittedName>
</protein>
<dbReference type="Proteomes" id="UP000253426">
    <property type="component" value="Unassembled WGS sequence"/>
</dbReference>
<sequence length="105" mass="11701">MTSIESQRVPLFQVTADQSVRGTGNPDEQQRFLGEVRFVDYFAQLIGTSLGMQSMELAIVEDAQSQTAIYYAPAMGGSPAVNGFISMKRRSLSELIQTLREEHRD</sequence>
<name>A0A366HQC6_9BACT</name>
<reference evidence="1 2" key="1">
    <citation type="submission" date="2018-06" db="EMBL/GenBank/DDBJ databases">
        <title>Genomic Encyclopedia of Type Strains, Phase IV (KMG-IV): sequencing the most valuable type-strain genomes for metagenomic binning, comparative biology and taxonomic classification.</title>
        <authorList>
            <person name="Goeker M."/>
        </authorList>
    </citation>
    <scope>NUCLEOTIDE SEQUENCE [LARGE SCALE GENOMIC DNA]</scope>
    <source>
        <strain evidence="1 2">DSM 25532</strain>
    </source>
</reference>
<dbReference type="EMBL" id="QNRR01000002">
    <property type="protein sequence ID" value="RBP45850.1"/>
    <property type="molecule type" value="Genomic_DNA"/>
</dbReference>
<dbReference type="RefSeq" id="WP_147263251.1">
    <property type="nucleotide sequence ID" value="NZ_QNRR01000002.1"/>
</dbReference>
<comment type="caution">
    <text evidence="1">The sequence shown here is derived from an EMBL/GenBank/DDBJ whole genome shotgun (WGS) entry which is preliminary data.</text>
</comment>
<proteinExistence type="predicted"/>
<dbReference type="OrthoDB" id="194388at2"/>
<dbReference type="AlphaFoldDB" id="A0A366HQC6"/>
<organism evidence="1 2">
    <name type="scientific">Roseimicrobium gellanilyticum</name>
    <dbReference type="NCBI Taxonomy" id="748857"/>
    <lineage>
        <taxon>Bacteria</taxon>
        <taxon>Pseudomonadati</taxon>
        <taxon>Verrucomicrobiota</taxon>
        <taxon>Verrucomicrobiia</taxon>
        <taxon>Verrucomicrobiales</taxon>
        <taxon>Verrucomicrobiaceae</taxon>
        <taxon>Roseimicrobium</taxon>
    </lineage>
</organism>